<keyword evidence="11" id="KW-0479">Metal-binding</keyword>
<dbReference type="GO" id="GO:0004222">
    <property type="term" value="F:metalloendopeptidase activity"/>
    <property type="evidence" value="ECO:0007669"/>
    <property type="project" value="InterPro"/>
</dbReference>
<dbReference type="NCBIfam" id="TIGR00054">
    <property type="entry name" value="RIP metalloprotease RseP"/>
    <property type="match status" value="1"/>
</dbReference>
<comment type="subcellular location">
    <subcellularLocation>
        <location evidence="2">Membrane</location>
        <topology evidence="2">Multi-pass membrane protein</topology>
    </subcellularLocation>
</comment>
<keyword evidence="5 11" id="KW-0812">Transmembrane</keyword>
<dbReference type="SUPFAM" id="SSF50156">
    <property type="entry name" value="PDZ domain-like"/>
    <property type="match status" value="2"/>
</dbReference>
<dbReference type="KEGG" id="mmaa:FR932_20810"/>
<dbReference type="SMART" id="SM00228">
    <property type="entry name" value="PDZ"/>
    <property type="match status" value="2"/>
</dbReference>
<evidence type="ECO:0000313" key="14">
    <source>
        <dbReference type="Proteomes" id="UP000327424"/>
    </source>
</evidence>
<evidence type="ECO:0000256" key="2">
    <source>
        <dbReference type="ARBA" id="ARBA00004141"/>
    </source>
</evidence>
<keyword evidence="8 11" id="KW-1133">Transmembrane helix</keyword>
<dbReference type="Gene3D" id="2.30.42.10">
    <property type="match status" value="2"/>
</dbReference>
<gene>
    <name evidence="13" type="primary">rseP</name>
    <name evidence="13" type="ORF">FR932_20810</name>
</gene>
<dbReference type="InterPro" id="IPR041489">
    <property type="entry name" value="PDZ_6"/>
</dbReference>
<dbReference type="RefSeq" id="WP_019442087.1">
    <property type="nucleotide sequence ID" value="NZ_ALOE01000025.1"/>
</dbReference>
<name>A0A5J6WRS9_MORMI</name>
<keyword evidence="9 11" id="KW-0482">Metalloprotease</keyword>
<dbReference type="NCBIfam" id="NF008046">
    <property type="entry name" value="PRK10779.1"/>
    <property type="match status" value="1"/>
</dbReference>
<dbReference type="Pfam" id="PF17820">
    <property type="entry name" value="PDZ_6"/>
    <property type="match status" value="1"/>
</dbReference>
<organism evidence="13 14">
    <name type="scientific">Moritella marina ATCC 15381</name>
    <dbReference type="NCBI Taxonomy" id="1202962"/>
    <lineage>
        <taxon>Bacteria</taxon>
        <taxon>Pseudomonadati</taxon>
        <taxon>Pseudomonadota</taxon>
        <taxon>Gammaproteobacteria</taxon>
        <taxon>Alteromonadales</taxon>
        <taxon>Moritellaceae</taxon>
        <taxon>Moritella</taxon>
    </lineage>
</organism>
<reference evidence="13 14" key="1">
    <citation type="submission" date="2019-09" db="EMBL/GenBank/DDBJ databases">
        <title>Hybrid Assembly of the complete Genome of the Deep-Sea Bacterium Moritella marina from long Nanopore and Illumina reads.</title>
        <authorList>
            <person name="Magin S."/>
            <person name="Georgoulis A."/>
            <person name="Papadimitriou K."/>
            <person name="Iliakis G."/>
            <person name="Vorgias C.E."/>
        </authorList>
    </citation>
    <scope>NUCLEOTIDE SEQUENCE [LARGE SCALE GENOMIC DNA]</scope>
    <source>
        <strain evidence="13 14">MP-1</strain>
    </source>
</reference>
<evidence type="ECO:0000256" key="8">
    <source>
        <dbReference type="ARBA" id="ARBA00022989"/>
    </source>
</evidence>
<dbReference type="PANTHER" id="PTHR42837:SF2">
    <property type="entry name" value="MEMBRANE METALLOPROTEASE ARASP2, CHLOROPLASTIC-RELATED"/>
    <property type="match status" value="1"/>
</dbReference>
<dbReference type="PANTHER" id="PTHR42837">
    <property type="entry name" value="REGULATOR OF SIGMA-E PROTEASE RSEP"/>
    <property type="match status" value="1"/>
</dbReference>
<keyword evidence="14" id="KW-1185">Reference proteome</keyword>
<dbReference type="EMBL" id="CP044399">
    <property type="protein sequence ID" value="QFI40071.1"/>
    <property type="molecule type" value="Genomic_DNA"/>
</dbReference>
<comment type="cofactor">
    <cofactor evidence="1 11">
        <name>Zn(2+)</name>
        <dbReference type="ChEBI" id="CHEBI:29105"/>
    </cofactor>
</comment>
<feature type="transmembrane region" description="Helical" evidence="11">
    <location>
        <begin position="377"/>
        <end position="397"/>
    </location>
</feature>
<protein>
    <recommendedName>
        <fullName evidence="11">Zinc metalloprotease</fullName>
        <ecNumber evidence="11">3.4.24.-</ecNumber>
    </recommendedName>
</protein>
<evidence type="ECO:0000256" key="6">
    <source>
        <dbReference type="ARBA" id="ARBA00022801"/>
    </source>
</evidence>
<evidence type="ECO:0000256" key="3">
    <source>
        <dbReference type="ARBA" id="ARBA00007931"/>
    </source>
</evidence>
<keyword evidence="10 11" id="KW-0472">Membrane</keyword>
<dbReference type="Proteomes" id="UP000327424">
    <property type="component" value="Chromosome"/>
</dbReference>
<dbReference type="GO" id="GO:0016020">
    <property type="term" value="C:membrane"/>
    <property type="evidence" value="ECO:0007669"/>
    <property type="project" value="UniProtKB-SubCell"/>
</dbReference>
<evidence type="ECO:0000313" key="13">
    <source>
        <dbReference type="EMBL" id="QFI40071.1"/>
    </source>
</evidence>
<dbReference type="GO" id="GO:0046872">
    <property type="term" value="F:metal ion binding"/>
    <property type="evidence" value="ECO:0007669"/>
    <property type="project" value="UniProtKB-KW"/>
</dbReference>
<dbReference type="Pfam" id="PF02163">
    <property type="entry name" value="Peptidase_M50"/>
    <property type="match status" value="1"/>
</dbReference>
<keyword evidence="6 11" id="KW-0378">Hydrolase</keyword>
<dbReference type="InterPro" id="IPR008915">
    <property type="entry name" value="Peptidase_M50"/>
</dbReference>
<dbReference type="GO" id="GO:0006508">
    <property type="term" value="P:proteolysis"/>
    <property type="evidence" value="ECO:0007669"/>
    <property type="project" value="UniProtKB-KW"/>
</dbReference>
<dbReference type="AlphaFoldDB" id="A0A5J6WRS9"/>
<feature type="domain" description="PDZ" evidence="12">
    <location>
        <begin position="116"/>
        <end position="186"/>
    </location>
</feature>
<feature type="transmembrane region" description="Helical" evidence="11">
    <location>
        <begin position="6"/>
        <end position="29"/>
    </location>
</feature>
<evidence type="ECO:0000256" key="10">
    <source>
        <dbReference type="ARBA" id="ARBA00023136"/>
    </source>
</evidence>
<feature type="transmembrane region" description="Helical" evidence="11">
    <location>
        <begin position="94"/>
        <end position="120"/>
    </location>
</feature>
<evidence type="ECO:0000256" key="5">
    <source>
        <dbReference type="ARBA" id="ARBA00022692"/>
    </source>
</evidence>
<sequence length="451" mass="49183">MISSLWNLGAFIVALGILVAIHEFGHFWVARRCGVKVLRFSIGFGKTIWMRTGKDGTEYAVAMIPLGGFVKMLDERVDDVPEELKSQSFNRKPVLARIAIVAAGPLANFALAIVAFWFMFMIGVPSVKPVIGEVVPHSVMADAGVTNKAIITAIDGQKVQDWNDVSLKLIEHMGEPSMVMQLYLEETNYTVSRQVDLSEWQFDPERESPITSMGLTPYRPAVSQELAEVIKGGAGEKAGLLAGDKIIAIAQQPIDSWAMLVEKVQNSPDQTLAVSILRNGQQLELTMTPKGKTGTDGSFKGYLGVAPVVASYPEDYLVDIQYGILDSVQQSVERTWQLTALTFKMIGRLITGDISLNNLSGPISIAKSAGASADYGLVYFLGFLALISVNLGLMNLMPLPVLDGGHLVYYTFELITGRPVSEKIQEFGFKIGSVIIMLLTGLALFNDFARL</sequence>
<evidence type="ECO:0000256" key="11">
    <source>
        <dbReference type="RuleBase" id="RU362031"/>
    </source>
</evidence>
<feature type="domain" description="PDZ" evidence="12">
    <location>
        <begin position="211"/>
        <end position="280"/>
    </location>
</feature>
<accession>A0A5J6WRS9</accession>
<comment type="similarity">
    <text evidence="3 11">Belongs to the peptidase M50B family.</text>
</comment>
<dbReference type="OrthoDB" id="9782003at2"/>
<dbReference type="InterPro" id="IPR036034">
    <property type="entry name" value="PDZ_sf"/>
</dbReference>
<keyword evidence="4 13" id="KW-0645">Protease</keyword>
<keyword evidence="7 11" id="KW-0862">Zinc</keyword>
<evidence type="ECO:0000256" key="9">
    <source>
        <dbReference type="ARBA" id="ARBA00023049"/>
    </source>
</evidence>
<evidence type="ECO:0000259" key="12">
    <source>
        <dbReference type="SMART" id="SM00228"/>
    </source>
</evidence>
<dbReference type="CDD" id="cd06163">
    <property type="entry name" value="S2P-M50_PDZ_RseP-like"/>
    <property type="match status" value="2"/>
</dbReference>
<dbReference type="EC" id="3.4.24.-" evidence="11"/>
<feature type="transmembrane region" description="Helical" evidence="11">
    <location>
        <begin position="427"/>
        <end position="445"/>
    </location>
</feature>
<dbReference type="InterPro" id="IPR004387">
    <property type="entry name" value="Pept_M50_Zn"/>
</dbReference>
<evidence type="ECO:0000256" key="7">
    <source>
        <dbReference type="ARBA" id="ARBA00022833"/>
    </source>
</evidence>
<evidence type="ECO:0000256" key="4">
    <source>
        <dbReference type="ARBA" id="ARBA00022670"/>
    </source>
</evidence>
<dbReference type="InterPro" id="IPR001478">
    <property type="entry name" value="PDZ"/>
</dbReference>
<evidence type="ECO:0000256" key="1">
    <source>
        <dbReference type="ARBA" id="ARBA00001947"/>
    </source>
</evidence>
<proteinExistence type="inferred from homology"/>